<organism evidence="3">
    <name type="scientific">Pseudo-nitzschia australis</name>
    <dbReference type="NCBI Taxonomy" id="44445"/>
    <lineage>
        <taxon>Eukaryota</taxon>
        <taxon>Sar</taxon>
        <taxon>Stramenopiles</taxon>
        <taxon>Ochrophyta</taxon>
        <taxon>Bacillariophyta</taxon>
        <taxon>Bacillariophyceae</taxon>
        <taxon>Bacillariophycidae</taxon>
        <taxon>Bacillariales</taxon>
        <taxon>Bacillariaceae</taxon>
        <taxon>Pseudo-nitzschia</taxon>
    </lineage>
</organism>
<feature type="region of interest" description="Disordered" evidence="1">
    <location>
        <begin position="498"/>
        <end position="523"/>
    </location>
</feature>
<dbReference type="AlphaFoldDB" id="A0A6V0BHS5"/>
<feature type="transmembrane region" description="Helical" evidence="2">
    <location>
        <begin position="22"/>
        <end position="44"/>
    </location>
</feature>
<reference evidence="3" key="1">
    <citation type="submission" date="2021-01" db="EMBL/GenBank/DDBJ databases">
        <authorList>
            <person name="Corre E."/>
            <person name="Pelletier E."/>
            <person name="Niang G."/>
            <person name="Scheremetjew M."/>
            <person name="Finn R."/>
            <person name="Kale V."/>
            <person name="Holt S."/>
            <person name="Cochrane G."/>
            <person name="Meng A."/>
            <person name="Brown T."/>
            <person name="Cohen L."/>
        </authorList>
    </citation>
    <scope>NUCLEOTIDE SEQUENCE</scope>
    <source>
        <strain evidence="3">10249 10 AB</strain>
    </source>
</reference>
<evidence type="ECO:0000313" key="4">
    <source>
        <dbReference type="EMBL" id="CAE0724593.1"/>
    </source>
</evidence>
<gene>
    <name evidence="3" type="ORF">PAUS00366_LOCUS17349</name>
    <name evidence="4" type="ORF">PAUS00366_LOCUS17350</name>
</gene>
<evidence type="ECO:0008006" key="5">
    <source>
        <dbReference type="Google" id="ProtNLM"/>
    </source>
</evidence>
<protein>
    <recommendedName>
        <fullName evidence="5">Glycosyltransferase family 92 protein</fullName>
    </recommendedName>
</protein>
<name>A0A6V0BHS5_9STRA</name>
<evidence type="ECO:0000256" key="1">
    <source>
        <dbReference type="SAM" id="MobiDB-lite"/>
    </source>
</evidence>
<feature type="compositionally biased region" description="Basic residues" evidence="1">
    <location>
        <begin position="505"/>
        <end position="523"/>
    </location>
</feature>
<keyword evidence="2" id="KW-0472">Membrane</keyword>
<keyword evidence="2" id="KW-1133">Transmembrane helix</keyword>
<evidence type="ECO:0000313" key="3">
    <source>
        <dbReference type="EMBL" id="CAE0724592.1"/>
    </source>
</evidence>
<keyword evidence="2" id="KW-0812">Transmembrane</keyword>
<accession>A0A6V0BHS5</accession>
<dbReference type="EMBL" id="HBIX01025231">
    <property type="protein sequence ID" value="CAE0724593.1"/>
    <property type="molecule type" value="Transcribed_RNA"/>
</dbReference>
<evidence type="ECO:0000256" key="2">
    <source>
        <dbReference type="SAM" id="Phobius"/>
    </source>
</evidence>
<proteinExistence type="predicted"/>
<dbReference type="EMBL" id="HBIX01025230">
    <property type="protein sequence ID" value="CAE0724592.1"/>
    <property type="molecule type" value="Transcribed_RNA"/>
</dbReference>
<sequence>MVSLVRVRVRVPKPKPKRQPQFYLRGAPGLAVVFSFLLNVGLLFDKEFNISVTQHEQDILDGPSIIVIKTKNVSLFGLEEEKRQQEESGKPFSHSSASDSFSACILWMDDNHRLEEWLAYHYYIMQLRYVVINIDPTSRTSPKSIIDRWNDHGNRYNLNMTIFTMVDSDYIHDYSFQMDKLEKLRLSNAKDSASYGNQKTGYHRFRQRHFYKACSQHLVEQNQSWTSYHDIDEFVTFDWVTEKEEGKVKVNITEDGIRKMKQPGYVLHRLNSMKKQFPPENYVNATGLSCLVIRRQRFCSKELSPKETNQLFSSGEDIPEGFMNSYNHSSTDEDRHNILRRFDTLRYTFLTPGYDGLPKSIIDLSQKNPQLYTQGRFFQKEEEHSWQTHKPMHGLCVKEQQHRDKEIQKVVGEERFIISHYLGNWASYSFRDDARKGGLRTYEIWAERANLTRGEYSYVIRPWLRGFVELVGGPGVASYLLQDAQKYPEGHNATSRIEEYLSSYKPRRGRTDKKQKRRRKRNK</sequence>